<dbReference type="InterPro" id="IPR000326">
    <property type="entry name" value="PAP2/HPO"/>
</dbReference>
<dbReference type="SMART" id="SM00014">
    <property type="entry name" value="acidPPc"/>
    <property type="match status" value="1"/>
</dbReference>
<dbReference type="Pfam" id="PF01569">
    <property type="entry name" value="PAP2"/>
    <property type="match status" value="1"/>
</dbReference>
<dbReference type="CDD" id="cd03397">
    <property type="entry name" value="PAP2_acid_phosphatase"/>
    <property type="match status" value="1"/>
</dbReference>
<reference evidence="3" key="2">
    <citation type="submission" date="2022-03" db="EMBL/GenBank/DDBJ databases">
        <authorList>
            <person name="Ryngajllo M."/>
            <person name="Jacek P."/>
            <person name="Kubiak K."/>
        </authorList>
    </citation>
    <scope>NUCLEOTIDE SEQUENCE</scope>
    <source>
        <strain evidence="3">SI1</strain>
    </source>
</reference>
<dbReference type="PRINTS" id="PR00483">
    <property type="entry name" value="BACPHPHTASE"/>
</dbReference>
<feature type="region of interest" description="Disordered" evidence="1">
    <location>
        <begin position="274"/>
        <end position="303"/>
    </location>
</feature>
<dbReference type="AlphaFoldDB" id="A0AAW5EPC9"/>
<feature type="region of interest" description="Disordered" evidence="1">
    <location>
        <begin position="1"/>
        <end position="34"/>
    </location>
</feature>
<evidence type="ECO:0000313" key="4">
    <source>
        <dbReference type="Proteomes" id="UP001202887"/>
    </source>
</evidence>
<reference evidence="3" key="1">
    <citation type="journal article" date="2021" name="Polymers (Basel)">
        <title>Highly Stretchable Bacterial Cellulose Produced by Komagataeibacter hansenii SI1.</title>
        <authorList>
            <person name="Cielecka I."/>
            <person name="Ryngajllo M."/>
            <person name="Maniukiewicz W."/>
            <person name="Bielecki S."/>
        </authorList>
    </citation>
    <scope>NUCLEOTIDE SEQUENCE</scope>
    <source>
        <strain evidence="3">SI1</strain>
    </source>
</reference>
<dbReference type="Proteomes" id="UP001202887">
    <property type="component" value="Unassembled WGS sequence"/>
</dbReference>
<feature type="domain" description="Phosphatidic acid phosphatase type 2/haloperoxidase" evidence="2">
    <location>
        <begin position="146"/>
        <end position="256"/>
    </location>
</feature>
<dbReference type="Gene3D" id="1.20.144.10">
    <property type="entry name" value="Phosphatidic acid phosphatase type 2/haloperoxidase"/>
    <property type="match status" value="1"/>
</dbReference>
<feature type="compositionally biased region" description="Pro residues" evidence="1">
    <location>
        <begin position="58"/>
        <end position="85"/>
    </location>
</feature>
<evidence type="ECO:0000313" key="3">
    <source>
        <dbReference type="EMBL" id="MCJ8353046.1"/>
    </source>
</evidence>
<dbReference type="GO" id="GO:0030288">
    <property type="term" value="C:outer membrane-bounded periplasmic space"/>
    <property type="evidence" value="ECO:0007669"/>
    <property type="project" value="InterPro"/>
</dbReference>
<evidence type="ECO:0000256" key="1">
    <source>
        <dbReference type="SAM" id="MobiDB-lite"/>
    </source>
</evidence>
<dbReference type="InterPro" id="IPR001011">
    <property type="entry name" value="Acid_Pase_classA_bac"/>
</dbReference>
<dbReference type="InterPro" id="IPR036938">
    <property type="entry name" value="PAP2/HPO_sf"/>
</dbReference>
<feature type="compositionally biased region" description="Basic residues" evidence="1">
    <location>
        <begin position="1"/>
        <end position="17"/>
    </location>
</feature>
<protein>
    <submittedName>
        <fullName evidence="3">Phosphatase PAP2 family protein</fullName>
    </submittedName>
</protein>
<dbReference type="RefSeq" id="WP_247066307.1">
    <property type="nucleotide sequence ID" value="NZ_CP094848.1"/>
</dbReference>
<sequence length="303" mass="32515">MDRGFLSRRRGARRKGLQHRELHHTGSKGWWPGHSGARAVVGASVLVVGMGLAMSPAPAHPAPSGPSLSGPPLPDGRVFLPPPPAAETAGSAADASIFADTRVQEGSGRWKLAQRDARHGVGHMLSAFSCAAGFTLSPAHLPRLEALLTRMEARVEPVIALEKAQWNRPRPYSAMELPLCVAERGEVAHTPSYPSDYATLGWMTGAVLSDLLPTRTAQIMRRARIYGESRVICGVHWHSDVTAGWMNGAVLYTAMRQEADFAQGLDAARTEIEALRDHPPAHLPPPDPGECAQEDDAAAHSPQ</sequence>
<dbReference type="SUPFAM" id="SSF48317">
    <property type="entry name" value="Acid phosphatase/Vanadium-dependent haloperoxidase"/>
    <property type="match status" value="1"/>
</dbReference>
<evidence type="ECO:0000259" key="2">
    <source>
        <dbReference type="SMART" id="SM00014"/>
    </source>
</evidence>
<gene>
    <name evidence="3" type="ORF">K1W68_03415</name>
</gene>
<organism evidence="3 4">
    <name type="scientific">Novacetimonas hansenii</name>
    <name type="common">Komagataeibacter hansenii</name>
    <dbReference type="NCBI Taxonomy" id="436"/>
    <lineage>
        <taxon>Bacteria</taxon>
        <taxon>Pseudomonadati</taxon>
        <taxon>Pseudomonadota</taxon>
        <taxon>Alphaproteobacteria</taxon>
        <taxon>Acetobacterales</taxon>
        <taxon>Acetobacteraceae</taxon>
        <taxon>Novacetimonas</taxon>
    </lineage>
</organism>
<feature type="region of interest" description="Disordered" evidence="1">
    <location>
        <begin position="56"/>
        <end position="93"/>
    </location>
</feature>
<proteinExistence type="predicted"/>
<dbReference type="GO" id="GO:0003993">
    <property type="term" value="F:acid phosphatase activity"/>
    <property type="evidence" value="ECO:0007669"/>
    <property type="project" value="InterPro"/>
</dbReference>
<dbReference type="EMBL" id="JAIBCX010000005">
    <property type="protein sequence ID" value="MCJ8353046.1"/>
    <property type="molecule type" value="Genomic_DNA"/>
</dbReference>
<accession>A0AAW5EPC9</accession>
<comment type="caution">
    <text evidence="3">The sequence shown here is derived from an EMBL/GenBank/DDBJ whole genome shotgun (WGS) entry which is preliminary data.</text>
</comment>
<name>A0AAW5EPC9_NOVHA</name>